<dbReference type="Pfam" id="PF13365">
    <property type="entry name" value="Trypsin_2"/>
    <property type="match status" value="1"/>
</dbReference>
<evidence type="ECO:0000256" key="4">
    <source>
        <dbReference type="SAM" id="MobiDB-lite"/>
    </source>
</evidence>
<proteinExistence type="inferred from homology"/>
<feature type="region of interest" description="Disordered" evidence="4">
    <location>
        <begin position="287"/>
        <end position="307"/>
    </location>
</feature>
<gene>
    <name evidence="6" type="ORF">SAMN04487819_110205</name>
</gene>
<dbReference type="Gene3D" id="2.30.42.10">
    <property type="match status" value="1"/>
</dbReference>
<dbReference type="EMBL" id="FOMZ01000010">
    <property type="protein sequence ID" value="SFE29742.1"/>
    <property type="molecule type" value="Genomic_DNA"/>
</dbReference>
<dbReference type="InterPro" id="IPR051201">
    <property type="entry name" value="Chloro_Bact_Ser_Proteases"/>
</dbReference>
<keyword evidence="3" id="KW-0378">Hydrolase</keyword>
<dbReference type="PANTHER" id="PTHR43343">
    <property type="entry name" value="PEPTIDASE S12"/>
    <property type="match status" value="1"/>
</dbReference>
<dbReference type="Pfam" id="PF13180">
    <property type="entry name" value="PDZ_2"/>
    <property type="match status" value="1"/>
</dbReference>
<dbReference type="PRINTS" id="PR00834">
    <property type="entry name" value="PROTEASES2C"/>
</dbReference>
<dbReference type="AlphaFoldDB" id="A0A1I1ZDT0"/>
<comment type="similarity">
    <text evidence="1">Belongs to the peptidase S1C family.</text>
</comment>
<name>A0A1I1ZDT0_9ACTN</name>
<dbReference type="PANTHER" id="PTHR43343:SF3">
    <property type="entry name" value="PROTEASE DO-LIKE 8, CHLOROPLASTIC"/>
    <property type="match status" value="1"/>
</dbReference>
<organism evidence="6 7">
    <name type="scientific">Actinopolyspora alba</name>
    <dbReference type="NCBI Taxonomy" id="673379"/>
    <lineage>
        <taxon>Bacteria</taxon>
        <taxon>Bacillati</taxon>
        <taxon>Actinomycetota</taxon>
        <taxon>Actinomycetes</taxon>
        <taxon>Actinopolysporales</taxon>
        <taxon>Actinopolysporaceae</taxon>
        <taxon>Actinopolyspora</taxon>
        <taxon>Actinopolyspora alba group</taxon>
    </lineage>
</organism>
<feature type="compositionally biased region" description="Low complexity" evidence="4">
    <location>
        <begin position="222"/>
        <end position="232"/>
    </location>
</feature>
<dbReference type="Proteomes" id="UP000198716">
    <property type="component" value="Unassembled WGS sequence"/>
</dbReference>
<feature type="domain" description="PDZ" evidence="5">
    <location>
        <begin position="511"/>
        <end position="592"/>
    </location>
</feature>
<dbReference type="InterPro" id="IPR001940">
    <property type="entry name" value="Peptidase_S1C"/>
</dbReference>
<protein>
    <submittedName>
        <fullName evidence="6">Putative serine protease PepD</fullName>
    </submittedName>
</protein>
<feature type="compositionally biased region" description="Low complexity" evidence="4">
    <location>
        <begin position="34"/>
        <end position="45"/>
    </location>
</feature>
<dbReference type="InterPro" id="IPR009003">
    <property type="entry name" value="Peptidase_S1_PA"/>
</dbReference>
<dbReference type="SMART" id="SM00228">
    <property type="entry name" value="PDZ"/>
    <property type="match status" value="1"/>
</dbReference>
<keyword evidence="7" id="KW-1185">Reference proteome</keyword>
<dbReference type="GO" id="GO:0004252">
    <property type="term" value="F:serine-type endopeptidase activity"/>
    <property type="evidence" value="ECO:0007669"/>
    <property type="project" value="InterPro"/>
</dbReference>
<dbReference type="SUPFAM" id="SSF50494">
    <property type="entry name" value="Trypsin-like serine proteases"/>
    <property type="match status" value="1"/>
</dbReference>
<evidence type="ECO:0000256" key="3">
    <source>
        <dbReference type="ARBA" id="ARBA00022801"/>
    </source>
</evidence>
<dbReference type="PROSITE" id="PS50106">
    <property type="entry name" value="PDZ"/>
    <property type="match status" value="1"/>
</dbReference>
<reference evidence="7" key="1">
    <citation type="submission" date="2016-10" db="EMBL/GenBank/DDBJ databases">
        <authorList>
            <person name="Varghese N."/>
            <person name="Submissions S."/>
        </authorList>
    </citation>
    <scope>NUCLEOTIDE SEQUENCE [LARGE SCALE GENOMIC DNA]</scope>
    <source>
        <strain evidence="7">DSM 45004</strain>
    </source>
</reference>
<evidence type="ECO:0000259" key="5">
    <source>
        <dbReference type="PROSITE" id="PS50106"/>
    </source>
</evidence>
<evidence type="ECO:0000313" key="6">
    <source>
        <dbReference type="EMBL" id="SFE29742.1"/>
    </source>
</evidence>
<dbReference type="GO" id="GO:0006508">
    <property type="term" value="P:proteolysis"/>
    <property type="evidence" value="ECO:0007669"/>
    <property type="project" value="UniProtKB-KW"/>
</dbReference>
<evidence type="ECO:0000313" key="7">
    <source>
        <dbReference type="Proteomes" id="UP000198716"/>
    </source>
</evidence>
<dbReference type="InterPro" id="IPR036034">
    <property type="entry name" value="PDZ_sf"/>
</dbReference>
<dbReference type="RefSeq" id="WP_245755551.1">
    <property type="nucleotide sequence ID" value="NZ_FOMZ01000010.1"/>
</dbReference>
<feature type="compositionally biased region" description="Low complexity" evidence="4">
    <location>
        <begin position="125"/>
        <end position="215"/>
    </location>
</feature>
<keyword evidence="2 6" id="KW-0645">Protease</keyword>
<feature type="region of interest" description="Disordered" evidence="4">
    <location>
        <begin position="1"/>
        <end position="248"/>
    </location>
</feature>
<evidence type="ECO:0000256" key="1">
    <source>
        <dbReference type="ARBA" id="ARBA00010541"/>
    </source>
</evidence>
<sequence length="608" mass="61520">MSENHPGSPEEGQDRPDTPAEYGPSRPESGEQGVAGAASTGSADSGESRESSEGPPPDSTRRVDASEAAPDSTEEPTTWQRGVPRPGTDHPTSTGSPTGTEATASSDPSGASEQPPWSPQSGTEPQQPYTPQQPPQQSQQPHGLGNPPQQYPGQQYPGQQYPGQQYPGQPGQQYPGQYSTQPGQPMQPGQYPGQYAGQPGAAAGGPQQPGQYGAQQPPPQTDPQYPYMTQQYPQPPVEEPPRSGRGGARGRLLVGVTALALVAGLVGGAGGTYAVYQATGGSGVVTSFDQQAPSSENSSSAPSGSVQSVADTVLPSVVQIQVQTARGASGSGSGIIISKDGYILTNNHVVEGASQAGGDLVARFNDGQVSQLSVVGTAPWSDLAVVKADVTGLTPAKLGNSGELDVGAGVVAIGSPYGLSGTVTSGIISAKDRPVRAGGQSGTQATVLNALQTDAAINPGNSGGPLVDMNGRVIGINSAIYSPSSSSEQAGSVGLGFAIPIDHARRIGKQLIEDGSAARTTLGVQVRVVGNVNGGLVVGVPPDGPAAEAGVKSGDVITKVNDRTITSGDELIAAIRSYAPGDTVTLTITNKQGGNKHTVEATLTGQEQ</sequence>
<dbReference type="SUPFAM" id="SSF50156">
    <property type="entry name" value="PDZ domain-like"/>
    <property type="match status" value="1"/>
</dbReference>
<dbReference type="InterPro" id="IPR001478">
    <property type="entry name" value="PDZ"/>
</dbReference>
<dbReference type="InterPro" id="IPR043504">
    <property type="entry name" value="Peptidase_S1_PA_chymotrypsin"/>
</dbReference>
<feature type="compositionally biased region" description="Low complexity" evidence="4">
    <location>
        <begin position="294"/>
        <end position="307"/>
    </location>
</feature>
<dbReference type="Gene3D" id="2.40.10.10">
    <property type="entry name" value="Trypsin-like serine proteases"/>
    <property type="match status" value="2"/>
</dbReference>
<feature type="compositionally biased region" description="Polar residues" evidence="4">
    <location>
        <begin position="90"/>
        <end position="112"/>
    </location>
</feature>
<evidence type="ECO:0000256" key="2">
    <source>
        <dbReference type="ARBA" id="ARBA00022670"/>
    </source>
</evidence>
<accession>A0A1I1ZDT0</accession>
<dbReference type="CDD" id="cd06779">
    <property type="entry name" value="cpPDZ_Deg_HtrA-like"/>
    <property type="match status" value="1"/>
</dbReference>